<dbReference type="PANTHER" id="PTHR45947:SF3">
    <property type="entry name" value="SULFOQUINOVOSYL TRANSFERASE SQD2"/>
    <property type="match status" value="1"/>
</dbReference>
<dbReference type="Gene3D" id="3.40.50.2000">
    <property type="entry name" value="Glycogen Phosphorylase B"/>
    <property type="match status" value="2"/>
</dbReference>
<comment type="caution">
    <text evidence="3">The sequence shown here is derived from an EMBL/GenBank/DDBJ whole genome shotgun (WGS) entry which is preliminary data.</text>
</comment>
<dbReference type="InterPro" id="IPR028098">
    <property type="entry name" value="Glyco_trans_4-like_N"/>
</dbReference>
<evidence type="ECO:0000259" key="2">
    <source>
        <dbReference type="Pfam" id="PF13579"/>
    </source>
</evidence>
<dbReference type="EMBL" id="JAGJCF010000001">
    <property type="protein sequence ID" value="MBP0614423.1"/>
    <property type="molecule type" value="Genomic_DNA"/>
</dbReference>
<dbReference type="PANTHER" id="PTHR45947">
    <property type="entry name" value="SULFOQUINOVOSYL TRANSFERASE SQD2"/>
    <property type="match status" value="1"/>
</dbReference>
<accession>A0ABS4BCF0</accession>
<dbReference type="Pfam" id="PF00534">
    <property type="entry name" value="Glycos_transf_1"/>
    <property type="match status" value="1"/>
</dbReference>
<evidence type="ECO:0000313" key="4">
    <source>
        <dbReference type="Proteomes" id="UP000678276"/>
    </source>
</evidence>
<dbReference type="Proteomes" id="UP000678276">
    <property type="component" value="Unassembled WGS sequence"/>
</dbReference>
<dbReference type="RefSeq" id="WP_209592826.1">
    <property type="nucleotide sequence ID" value="NZ_JAGJCF010000001.1"/>
</dbReference>
<dbReference type="SUPFAM" id="SSF53756">
    <property type="entry name" value="UDP-Glycosyltransferase/glycogen phosphorylase"/>
    <property type="match status" value="1"/>
</dbReference>
<keyword evidence="4" id="KW-1185">Reference proteome</keyword>
<organism evidence="3 4">
    <name type="scientific">Jiella mangrovi</name>
    <dbReference type="NCBI Taxonomy" id="2821407"/>
    <lineage>
        <taxon>Bacteria</taxon>
        <taxon>Pseudomonadati</taxon>
        <taxon>Pseudomonadota</taxon>
        <taxon>Alphaproteobacteria</taxon>
        <taxon>Hyphomicrobiales</taxon>
        <taxon>Aurantimonadaceae</taxon>
        <taxon>Jiella</taxon>
    </lineage>
</organism>
<evidence type="ECO:0000259" key="1">
    <source>
        <dbReference type="Pfam" id="PF00534"/>
    </source>
</evidence>
<dbReference type="Pfam" id="PF13579">
    <property type="entry name" value="Glyco_trans_4_4"/>
    <property type="match status" value="1"/>
</dbReference>
<name>A0ABS4BCF0_9HYPH</name>
<protein>
    <submittedName>
        <fullName evidence="3">Glycosyltransferase family 4 protein</fullName>
    </submittedName>
</protein>
<reference evidence="3 4" key="1">
    <citation type="submission" date="2021-04" db="EMBL/GenBank/DDBJ databases">
        <title>Whole genome sequence of Jiella sp. KSK16Y-1.</title>
        <authorList>
            <person name="Tuo L."/>
        </authorList>
    </citation>
    <scope>NUCLEOTIDE SEQUENCE [LARGE SCALE GENOMIC DNA]</scope>
    <source>
        <strain evidence="3 4">KSK16Y-1</strain>
    </source>
</reference>
<feature type="domain" description="Glycosyltransferase subfamily 4-like N-terminal" evidence="2">
    <location>
        <begin position="18"/>
        <end position="182"/>
    </location>
</feature>
<sequence>MTQVRTALIAWDYPPSASGLAVAAREVAESLAEAGVDVSVYTLDRADRTSINGVGIIGCLPDRVGLSKWLRRRMALGHLVAPRWFAARIAADHRRKAYDVLEATNWYAPAALATRIPGLAFVTRHSTPAISTGAVSGSLRNRLDGRFACRLEAASARRSNGHIFNTESHGEKVTALYGLDADTPRSVIGLSLPPERLARASGAAYPPEREANGPLELLFVGRAEARKGFDCLMEAVVILAAEFSGEQRPTFHLSLVGVPEADLPELSDKARRHVTLLGRLDDVALDRAYRAADIVVAPSRYESFGLVYQEALAFGRPVVALSADPSARQVIGESGAGFLATEASGASLAAALTKAIGDAALRQTLHERALAAAGRFTRASLAAETLALYDAARAFSRQGR</sequence>
<evidence type="ECO:0000313" key="3">
    <source>
        <dbReference type="EMBL" id="MBP0614423.1"/>
    </source>
</evidence>
<gene>
    <name evidence="3" type="ORF">J6595_02315</name>
</gene>
<dbReference type="InterPro" id="IPR001296">
    <property type="entry name" value="Glyco_trans_1"/>
</dbReference>
<dbReference type="CDD" id="cd03801">
    <property type="entry name" value="GT4_PimA-like"/>
    <property type="match status" value="1"/>
</dbReference>
<dbReference type="InterPro" id="IPR050194">
    <property type="entry name" value="Glycosyltransferase_grp1"/>
</dbReference>
<proteinExistence type="predicted"/>
<feature type="domain" description="Glycosyl transferase family 1" evidence="1">
    <location>
        <begin position="210"/>
        <end position="369"/>
    </location>
</feature>